<protein>
    <submittedName>
        <fullName evidence="1">Uncharacterized protein</fullName>
    </submittedName>
</protein>
<dbReference type="EnsemblPlants" id="AVESA.00010b.r2.1AG0014200.1">
    <property type="protein sequence ID" value="AVESA.00010b.r2.1AG0014200.1.CDS"/>
    <property type="gene ID" value="AVESA.00010b.r2.1AG0014200"/>
</dbReference>
<name>A0ACD5T9C6_AVESA</name>
<evidence type="ECO:0000313" key="1">
    <source>
        <dbReference type="EnsemblPlants" id="AVESA.00010b.r2.1AG0014200.1.CDS"/>
    </source>
</evidence>
<evidence type="ECO:0000313" key="2">
    <source>
        <dbReference type="Proteomes" id="UP001732700"/>
    </source>
</evidence>
<sequence length="390" mass="42347">MASPGFAIPVEDMVFASALAGDLPFLKSLVTMLDKGRDRPKETIEALRVEVAGLVEGAGVLHGAALRGSPEVHKYLVEELRVDVDGLDKKGRTPLMFLTMFSKDVTHVATAKYLLDHGANPDNASYDGFSPLHYAAGSGHCDMVELLLAKGAYVDPIGPNGSPLHTAANKGQDGTMKILLDHNADYNKMVNGKTPIMEANYGGSRECAFFLMKAGADTKGALTHALEYFESSKWVSKDFIDCMLEDIAANRGSLDNDEPVSKKKIRAAGFKELGSHAFKSKDYVSAAGLYNMAILFNPDDATLFSNKSLCCLLLGDKGQALADANQCRKLRPDWPKACYRQGTVLMSLKDYEGASERFLDGLKLDPGNAEMEDALREAMESLRTYRSTKG</sequence>
<reference evidence="1" key="1">
    <citation type="submission" date="2021-05" db="EMBL/GenBank/DDBJ databases">
        <authorList>
            <person name="Scholz U."/>
            <person name="Mascher M."/>
            <person name="Fiebig A."/>
        </authorList>
    </citation>
    <scope>NUCLEOTIDE SEQUENCE [LARGE SCALE GENOMIC DNA]</scope>
</reference>
<dbReference type="Proteomes" id="UP001732700">
    <property type="component" value="Chromosome 1A"/>
</dbReference>
<proteinExistence type="predicted"/>
<reference evidence="1" key="2">
    <citation type="submission" date="2025-09" db="UniProtKB">
        <authorList>
            <consortium name="EnsemblPlants"/>
        </authorList>
    </citation>
    <scope>IDENTIFICATION</scope>
</reference>
<organism evidence="1 2">
    <name type="scientific">Avena sativa</name>
    <name type="common">Oat</name>
    <dbReference type="NCBI Taxonomy" id="4498"/>
    <lineage>
        <taxon>Eukaryota</taxon>
        <taxon>Viridiplantae</taxon>
        <taxon>Streptophyta</taxon>
        <taxon>Embryophyta</taxon>
        <taxon>Tracheophyta</taxon>
        <taxon>Spermatophyta</taxon>
        <taxon>Magnoliopsida</taxon>
        <taxon>Liliopsida</taxon>
        <taxon>Poales</taxon>
        <taxon>Poaceae</taxon>
        <taxon>BOP clade</taxon>
        <taxon>Pooideae</taxon>
        <taxon>Poodae</taxon>
        <taxon>Poeae</taxon>
        <taxon>Poeae Chloroplast Group 1 (Aveneae type)</taxon>
        <taxon>Aveninae</taxon>
        <taxon>Avena</taxon>
    </lineage>
</organism>
<accession>A0ACD5T9C6</accession>
<keyword evidence="2" id="KW-1185">Reference proteome</keyword>